<protein>
    <recommendedName>
        <fullName evidence="1">DOG1 domain-containing protein</fullName>
    </recommendedName>
</protein>
<dbReference type="EMBL" id="JAMQYH010000002">
    <property type="protein sequence ID" value="KAJ1699308.1"/>
    <property type="molecule type" value="Genomic_DNA"/>
</dbReference>
<dbReference type="PROSITE" id="PS51806">
    <property type="entry name" value="DOG1"/>
    <property type="match status" value="1"/>
</dbReference>
<dbReference type="Pfam" id="PF14144">
    <property type="entry name" value="DOG1"/>
    <property type="match status" value="1"/>
</dbReference>
<sequence>MEAFYAQWIIDEENLLNDLMSVPSDRPDLHIPLISRMLSHCAAYYNRKSQIAERDIFQAFSCYWLTPVERSFLWLGGLKPDMIFRFMPSGLNMAQRREIEQLRMQMMERHTELDMRMRQVEEAMTVLMALAAVHGYVRNGEARGEATLRVAEMLRAVFNEADRLRKHVVTKIIDILNTAQTVRFLAMAASFHLRARRYGLRQSGASG</sequence>
<reference evidence="2" key="1">
    <citation type="journal article" date="2022" name="Cell">
        <title>Repeat-based holocentromeres influence genome architecture and karyotype evolution.</title>
        <authorList>
            <person name="Hofstatter P.G."/>
            <person name="Thangavel G."/>
            <person name="Lux T."/>
            <person name="Neumann P."/>
            <person name="Vondrak T."/>
            <person name="Novak P."/>
            <person name="Zhang M."/>
            <person name="Costa L."/>
            <person name="Castellani M."/>
            <person name="Scott A."/>
            <person name="Toegelov H."/>
            <person name="Fuchs J."/>
            <person name="Mata-Sucre Y."/>
            <person name="Dias Y."/>
            <person name="Vanzela A.L.L."/>
            <person name="Huettel B."/>
            <person name="Almeida C.C.S."/>
            <person name="Simkova H."/>
            <person name="Souza G."/>
            <person name="Pedrosa-Harand A."/>
            <person name="Macas J."/>
            <person name="Mayer K.F.X."/>
            <person name="Houben A."/>
            <person name="Marques A."/>
        </authorList>
    </citation>
    <scope>NUCLEOTIDE SEQUENCE</scope>
    <source>
        <strain evidence="2">RhyBre1mFocal</strain>
    </source>
</reference>
<accession>A0A9Q0CSE3</accession>
<evidence type="ECO:0000313" key="2">
    <source>
        <dbReference type="EMBL" id="KAJ1699308.1"/>
    </source>
</evidence>
<dbReference type="GO" id="GO:0043565">
    <property type="term" value="F:sequence-specific DNA binding"/>
    <property type="evidence" value="ECO:0007669"/>
    <property type="project" value="InterPro"/>
</dbReference>
<dbReference type="AlphaFoldDB" id="A0A9Q0CSE3"/>
<dbReference type="Proteomes" id="UP001151287">
    <property type="component" value="Unassembled WGS sequence"/>
</dbReference>
<keyword evidence="3" id="KW-1185">Reference proteome</keyword>
<dbReference type="InterPro" id="IPR051886">
    <property type="entry name" value="Seed_Dev/Stress_Resp_Reg"/>
</dbReference>
<dbReference type="OrthoDB" id="606763at2759"/>
<feature type="domain" description="DOG1" evidence="1">
    <location>
        <begin position="1"/>
        <end position="205"/>
    </location>
</feature>
<comment type="caution">
    <text evidence="2">The sequence shown here is derived from an EMBL/GenBank/DDBJ whole genome shotgun (WGS) entry which is preliminary data.</text>
</comment>
<organism evidence="2 3">
    <name type="scientific">Rhynchospora breviuscula</name>
    <dbReference type="NCBI Taxonomy" id="2022672"/>
    <lineage>
        <taxon>Eukaryota</taxon>
        <taxon>Viridiplantae</taxon>
        <taxon>Streptophyta</taxon>
        <taxon>Embryophyta</taxon>
        <taxon>Tracheophyta</taxon>
        <taxon>Spermatophyta</taxon>
        <taxon>Magnoliopsida</taxon>
        <taxon>Liliopsida</taxon>
        <taxon>Poales</taxon>
        <taxon>Cyperaceae</taxon>
        <taxon>Cyperoideae</taxon>
        <taxon>Rhynchosporeae</taxon>
        <taxon>Rhynchospora</taxon>
    </lineage>
</organism>
<dbReference type="InterPro" id="IPR025422">
    <property type="entry name" value="TGA_domain"/>
</dbReference>
<evidence type="ECO:0000259" key="1">
    <source>
        <dbReference type="PROSITE" id="PS51806"/>
    </source>
</evidence>
<dbReference type="PANTHER" id="PTHR46354">
    <property type="entry name" value="DOG1 DOMAIN-CONTAINING PROTEIN"/>
    <property type="match status" value="1"/>
</dbReference>
<dbReference type="PANTHER" id="PTHR46354:SF25">
    <property type="entry name" value="OS01G0306400 PROTEIN"/>
    <property type="match status" value="1"/>
</dbReference>
<proteinExistence type="predicted"/>
<dbReference type="GO" id="GO:0006351">
    <property type="term" value="P:DNA-templated transcription"/>
    <property type="evidence" value="ECO:0007669"/>
    <property type="project" value="InterPro"/>
</dbReference>
<evidence type="ECO:0000313" key="3">
    <source>
        <dbReference type="Proteomes" id="UP001151287"/>
    </source>
</evidence>
<name>A0A9Q0CSE3_9POAL</name>
<gene>
    <name evidence="2" type="ORF">LUZ63_007820</name>
</gene>